<dbReference type="Pfam" id="PF00563">
    <property type="entry name" value="EAL"/>
    <property type="match status" value="1"/>
</dbReference>
<evidence type="ECO:0000259" key="1">
    <source>
        <dbReference type="PROSITE" id="PS50883"/>
    </source>
</evidence>
<protein>
    <submittedName>
        <fullName evidence="2">Diguanylate phosphodiesterase</fullName>
    </submittedName>
</protein>
<name>A0A0G3BS60_9BURK</name>
<dbReference type="InterPro" id="IPR035919">
    <property type="entry name" value="EAL_sf"/>
</dbReference>
<organism evidence="2 3">
    <name type="scientific">Caldimonas brevitalea</name>
    <dbReference type="NCBI Taxonomy" id="413882"/>
    <lineage>
        <taxon>Bacteria</taxon>
        <taxon>Pseudomonadati</taxon>
        <taxon>Pseudomonadota</taxon>
        <taxon>Betaproteobacteria</taxon>
        <taxon>Burkholderiales</taxon>
        <taxon>Sphaerotilaceae</taxon>
        <taxon>Caldimonas</taxon>
    </lineage>
</organism>
<evidence type="ECO:0000313" key="2">
    <source>
        <dbReference type="EMBL" id="AKJ30251.1"/>
    </source>
</evidence>
<dbReference type="InterPro" id="IPR001633">
    <property type="entry name" value="EAL_dom"/>
</dbReference>
<gene>
    <name evidence="2" type="ORF">AAW51_3560</name>
</gene>
<dbReference type="SMART" id="SM00052">
    <property type="entry name" value="EAL"/>
    <property type="match status" value="1"/>
</dbReference>
<dbReference type="InterPro" id="IPR029151">
    <property type="entry name" value="Sensor-like_sf"/>
</dbReference>
<dbReference type="PANTHER" id="PTHR33121:SF76">
    <property type="entry name" value="SIGNALING PROTEIN"/>
    <property type="match status" value="1"/>
</dbReference>
<dbReference type="Gene3D" id="3.30.450.20">
    <property type="entry name" value="PAS domain"/>
    <property type="match status" value="1"/>
</dbReference>
<dbReference type="EMBL" id="CP011371">
    <property type="protein sequence ID" value="AKJ30251.1"/>
    <property type="molecule type" value="Genomic_DNA"/>
</dbReference>
<dbReference type="GO" id="GO:0071111">
    <property type="term" value="F:cyclic-guanylate-specific phosphodiesterase activity"/>
    <property type="evidence" value="ECO:0007669"/>
    <property type="project" value="InterPro"/>
</dbReference>
<feature type="domain" description="EAL" evidence="1">
    <location>
        <begin position="24"/>
        <end position="279"/>
    </location>
</feature>
<keyword evidence="3" id="KW-1185">Reference proteome</keyword>
<dbReference type="InterPro" id="IPR050706">
    <property type="entry name" value="Cyclic-di-GMP_PDE-like"/>
</dbReference>
<proteinExistence type="predicted"/>
<reference evidence="2 3" key="1">
    <citation type="submission" date="2015-05" db="EMBL/GenBank/DDBJ databases">
        <authorList>
            <person name="Tang B."/>
            <person name="Yu Y."/>
        </authorList>
    </citation>
    <scope>NUCLEOTIDE SEQUENCE [LARGE SCALE GENOMIC DNA]</scope>
    <source>
        <strain evidence="2 3">DSM 7029</strain>
    </source>
</reference>
<dbReference type="Gene3D" id="3.20.20.450">
    <property type="entry name" value="EAL domain"/>
    <property type="match status" value="1"/>
</dbReference>
<dbReference type="OrthoDB" id="9813903at2"/>
<dbReference type="AlphaFoldDB" id="A0A0G3BS60"/>
<dbReference type="SUPFAM" id="SSF103190">
    <property type="entry name" value="Sensory domain-like"/>
    <property type="match status" value="1"/>
</dbReference>
<dbReference type="CDD" id="cd01948">
    <property type="entry name" value="EAL"/>
    <property type="match status" value="1"/>
</dbReference>
<dbReference type="PANTHER" id="PTHR33121">
    <property type="entry name" value="CYCLIC DI-GMP PHOSPHODIESTERASE PDEF"/>
    <property type="match status" value="1"/>
</dbReference>
<evidence type="ECO:0000313" key="3">
    <source>
        <dbReference type="Proteomes" id="UP000035352"/>
    </source>
</evidence>
<accession>A0A0G3BS60</accession>
<dbReference type="KEGG" id="pbh:AAW51_3560"/>
<sequence length="434" mass="48498">MSFPSPPPSPTTDTLSDVDSLLRLLRTGPDGRMVAEHGGLRYGSQFQPVYSLSHGSVVGHEALLRAQTLDGRPVPPPLVFAGCASFAELLERERISRLVHLANFRAGPTGQQWLFLNVHPEVFVGWLHHQADTVVAQMQRHFELPGHRVVIEVLEQAVRDDSNFDTAVQRARAFGCLLALDDFGAGHSNFDRVWRIRPDIVKLDRSLVARAAREREARRVIVQMVSLLHECGTLVLMEGVETEHEAMVALEADVDLVQGYFFGRPQAELLPHGHTPAIWQPLWQQFESRWQTDRQTFRDSTAPYLEAIERAAAALAQGRSLQEACAGFLALPRAELCYLLGADGSQIGPNLWGDPAAPRQAPAFEPLRELEGARWVRRPYFRRAVDAPGKLQLTRPYRTLHGGHLCVTVSLAFPTERADGQRELQVLCGDIEYR</sequence>
<dbReference type="Proteomes" id="UP000035352">
    <property type="component" value="Chromosome"/>
</dbReference>
<dbReference type="STRING" id="413882.AAW51_3560"/>
<dbReference type="RefSeq" id="WP_053013696.1">
    <property type="nucleotide sequence ID" value="NZ_CP011371.1"/>
</dbReference>
<dbReference type="PROSITE" id="PS50883">
    <property type="entry name" value="EAL"/>
    <property type="match status" value="1"/>
</dbReference>
<dbReference type="SUPFAM" id="SSF141868">
    <property type="entry name" value="EAL domain-like"/>
    <property type="match status" value="1"/>
</dbReference>